<evidence type="ECO:0000256" key="1">
    <source>
        <dbReference type="SAM" id="SignalP"/>
    </source>
</evidence>
<dbReference type="GO" id="GO:0008237">
    <property type="term" value="F:metallopeptidase activity"/>
    <property type="evidence" value="ECO:0007669"/>
    <property type="project" value="UniProtKB-KW"/>
</dbReference>
<dbReference type="Pfam" id="PF04151">
    <property type="entry name" value="PPC"/>
    <property type="match status" value="2"/>
</dbReference>
<feature type="domain" description="Peptidase metallopeptidase" evidence="2">
    <location>
        <begin position="102"/>
        <end position="256"/>
    </location>
</feature>
<feature type="chain" id="PRO_5045132435" evidence="1">
    <location>
        <begin position="24"/>
        <end position="552"/>
    </location>
</feature>
<evidence type="ECO:0000313" key="3">
    <source>
        <dbReference type="EMBL" id="MDC0682206.1"/>
    </source>
</evidence>
<dbReference type="SUPFAM" id="SSF55486">
    <property type="entry name" value="Metalloproteases ('zincins'), catalytic domain"/>
    <property type="match status" value="1"/>
</dbReference>
<dbReference type="InterPro" id="IPR006026">
    <property type="entry name" value="Peptidase_Metallo"/>
</dbReference>
<keyword evidence="3" id="KW-0378">Hydrolase</keyword>
<accession>A0ABT5CAP7</accession>
<keyword evidence="3" id="KW-0482">Metalloprotease</keyword>
<dbReference type="PROSITE" id="PS51257">
    <property type="entry name" value="PROKAR_LIPOPROTEIN"/>
    <property type="match status" value="1"/>
</dbReference>
<dbReference type="Gene3D" id="3.40.390.10">
    <property type="entry name" value="Collagenase (Catalytic Domain)"/>
    <property type="match status" value="1"/>
</dbReference>
<protein>
    <submittedName>
        <fullName evidence="3">M57 family metalloprotease</fullName>
    </submittedName>
</protein>
<keyword evidence="3" id="KW-0645">Protease</keyword>
<gene>
    <name evidence="3" type="ORF">POL72_31015</name>
</gene>
<dbReference type="SMART" id="SM00235">
    <property type="entry name" value="ZnMc"/>
    <property type="match status" value="1"/>
</dbReference>
<sequence length="552" mass="55391">MRSVRSRRSRVCGSASFKLGVMAVGVFALTACVSDLEDEPVEDVGSSRESFEAFERAAFREPDSGVYIVNGDTPVADIKHLREFWETYVRDGALIVQRSGGSDVVWSAAQKKSITYCVSTTFGARYAAVVAAMAAATASWEGSADVDYIYQSAQDASCTAANSNVVFDVRPTNSGGQYIARAFFPNDARAVRNVLIDFNELEGSGVALEAALRHELGHTLGFRHEHTRPEAGVCFEDNAWRALTTYDSDSVMHYPQCNGTGDWGFALTARDIQGAQALYGPPGGGGGAGGAGGGGGAGGSGGAGGGGGNGGAGGGGGGGGAGGSGGAGGGGGNGGAGGGGGSTTVTENFSSSVNAGAFVDIGSSAGFAVTPGTGLTVVMTGAGDPDLYVKFGSAPTTASYSCRPYLSGASETCTLTVPAGQTKAYVKVRGYTAATCNVAVTYTRPSDASGGGTATSATFSGRLAAGASASHGPLSVVPGTSFRLVMTGTGDPDLYVRFGAAPTLTSYDCRPYLDGAAETCNLTVPAGQTQAFLSVNGFAASTYQLSATYTAP</sequence>
<proteinExistence type="predicted"/>
<dbReference type="InterPro" id="IPR007280">
    <property type="entry name" value="Peptidase_C_arc/bac"/>
</dbReference>
<dbReference type="Gene3D" id="2.60.120.380">
    <property type="match status" value="2"/>
</dbReference>
<evidence type="ECO:0000259" key="2">
    <source>
        <dbReference type="SMART" id="SM00235"/>
    </source>
</evidence>
<evidence type="ECO:0000313" key="4">
    <source>
        <dbReference type="Proteomes" id="UP001217485"/>
    </source>
</evidence>
<name>A0ABT5CAP7_9BACT</name>
<comment type="caution">
    <text evidence="3">The sequence shown here is derived from an EMBL/GenBank/DDBJ whole genome shotgun (WGS) entry which is preliminary data.</text>
</comment>
<dbReference type="InterPro" id="IPR024079">
    <property type="entry name" value="MetalloPept_cat_dom_sf"/>
</dbReference>
<dbReference type="EMBL" id="JAQNDK010000003">
    <property type="protein sequence ID" value="MDC0682206.1"/>
    <property type="molecule type" value="Genomic_DNA"/>
</dbReference>
<keyword evidence="1" id="KW-0732">Signal</keyword>
<dbReference type="Proteomes" id="UP001217485">
    <property type="component" value="Unassembled WGS sequence"/>
</dbReference>
<organism evidence="3 4">
    <name type="scientific">Sorangium atrum</name>
    <dbReference type="NCBI Taxonomy" id="2995308"/>
    <lineage>
        <taxon>Bacteria</taxon>
        <taxon>Pseudomonadati</taxon>
        <taxon>Myxococcota</taxon>
        <taxon>Polyangia</taxon>
        <taxon>Polyangiales</taxon>
        <taxon>Polyangiaceae</taxon>
        <taxon>Sorangium</taxon>
    </lineage>
</organism>
<reference evidence="3 4" key="1">
    <citation type="submission" date="2023-01" db="EMBL/GenBank/DDBJ databases">
        <title>Minimal conservation of predation-associated metabolite biosynthetic gene clusters underscores biosynthetic potential of Myxococcota including descriptions for ten novel species: Archangium lansinium sp. nov., Myxococcus landrumus sp. nov., Nannocystis bai.</title>
        <authorList>
            <person name="Ahearne A."/>
            <person name="Stevens C."/>
            <person name="Dowd S."/>
        </authorList>
    </citation>
    <scope>NUCLEOTIDE SEQUENCE [LARGE SCALE GENOMIC DNA]</scope>
    <source>
        <strain evidence="3 4">WIWO2</strain>
    </source>
</reference>
<keyword evidence="4" id="KW-1185">Reference proteome</keyword>
<feature type="signal peptide" evidence="1">
    <location>
        <begin position="1"/>
        <end position="23"/>
    </location>
</feature>
<dbReference type="RefSeq" id="WP_272099870.1">
    <property type="nucleotide sequence ID" value="NZ_JAQNDK010000003.1"/>
</dbReference>